<dbReference type="EMBL" id="GL945482">
    <property type="protein sequence ID" value="EGN97746.1"/>
    <property type="molecule type" value="Genomic_DNA"/>
</dbReference>
<proteinExistence type="predicted"/>
<reference evidence="2" key="1">
    <citation type="journal article" date="2011" name="Science">
        <title>The plant cell wall-decomposing machinery underlies the functional diversity of forest fungi.</title>
        <authorList>
            <person name="Eastwood D.C."/>
            <person name="Floudas D."/>
            <person name="Binder M."/>
            <person name="Majcherczyk A."/>
            <person name="Schneider P."/>
            <person name="Aerts A."/>
            <person name="Asiegbu F.O."/>
            <person name="Baker S.E."/>
            <person name="Barry K."/>
            <person name="Bendiksby M."/>
            <person name="Blumentritt M."/>
            <person name="Coutinho P.M."/>
            <person name="Cullen D."/>
            <person name="de Vries R.P."/>
            <person name="Gathman A."/>
            <person name="Goodell B."/>
            <person name="Henrissat B."/>
            <person name="Ihrmark K."/>
            <person name="Kauserud H."/>
            <person name="Kohler A."/>
            <person name="LaButti K."/>
            <person name="Lapidus A."/>
            <person name="Lavin J.L."/>
            <person name="Lee Y.-H."/>
            <person name="Lindquist E."/>
            <person name="Lilly W."/>
            <person name="Lucas S."/>
            <person name="Morin E."/>
            <person name="Murat C."/>
            <person name="Oguiza J.A."/>
            <person name="Park J."/>
            <person name="Pisabarro A.G."/>
            <person name="Riley R."/>
            <person name="Rosling A."/>
            <person name="Salamov A."/>
            <person name="Schmidt O."/>
            <person name="Schmutz J."/>
            <person name="Skrede I."/>
            <person name="Stenlid J."/>
            <person name="Wiebenga A."/>
            <person name="Xie X."/>
            <person name="Kuees U."/>
            <person name="Hibbett D.S."/>
            <person name="Hoffmeister D."/>
            <person name="Hoegberg N."/>
            <person name="Martin F."/>
            <person name="Grigoriev I.V."/>
            <person name="Watkinson S.C."/>
        </authorList>
    </citation>
    <scope>NUCLEOTIDE SEQUENCE [LARGE SCALE GENOMIC DNA]</scope>
    <source>
        <strain evidence="2">strain S7.3</strain>
    </source>
</reference>
<dbReference type="Proteomes" id="UP000008063">
    <property type="component" value="Unassembled WGS sequence"/>
</dbReference>
<organism evidence="2">
    <name type="scientific">Serpula lacrymans var. lacrymans (strain S7.3)</name>
    <name type="common">Dry rot fungus</name>
    <dbReference type="NCBI Taxonomy" id="936435"/>
    <lineage>
        <taxon>Eukaryota</taxon>
        <taxon>Fungi</taxon>
        <taxon>Dikarya</taxon>
        <taxon>Basidiomycota</taxon>
        <taxon>Agaricomycotina</taxon>
        <taxon>Agaricomycetes</taxon>
        <taxon>Agaricomycetidae</taxon>
        <taxon>Boletales</taxon>
        <taxon>Coniophorineae</taxon>
        <taxon>Serpulaceae</taxon>
        <taxon>Serpula</taxon>
    </lineage>
</organism>
<evidence type="ECO:0000313" key="1">
    <source>
        <dbReference type="EMBL" id="EGN97746.1"/>
    </source>
</evidence>
<sequence length="260" mass="28426">MKVSVSETEVLLRILDMHTHDLELLLQLLNNSPNLPPNLVNFHPYLSVLVTYGLLSRSVLFVGQGEHTNNPIPQQELSSWAASQNTTYSSNVDNLNATNLWDELLPWQSSPQNLNWNRSLPATINEPINVSLSTPHSSISLLPSPLIATSSQCPISDFSLPQVDMGSPPSQCIPRTQMATGQHEIDKANLNATAPVSASATCHYRLKKKRVTAAKLGGESYDTAKSQSQSACPRGGVAFALSWREMAEVSGEDGVMHQNW</sequence>
<name>F8Q3I5_SERL3</name>
<keyword evidence="2" id="KW-1185">Reference proteome</keyword>
<dbReference type="AlphaFoldDB" id="F8Q3I5"/>
<dbReference type="InParanoid" id="F8Q3I5"/>
<accession>F8Q3I5</accession>
<dbReference type="HOGENOM" id="CLU_1070243_0_0_1"/>
<protein>
    <submittedName>
        <fullName evidence="1">Uncharacterized protein</fullName>
    </submittedName>
</protein>
<gene>
    <name evidence="1" type="ORF">SERLA73DRAFT_75389</name>
</gene>
<evidence type="ECO:0000313" key="2">
    <source>
        <dbReference type="Proteomes" id="UP000008063"/>
    </source>
</evidence>